<keyword evidence="4 7" id="KW-0472">Membrane</keyword>
<dbReference type="InterPro" id="IPR055409">
    <property type="entry name" value="Beta-prop_FAM234A_B"/>
</dbReference>
<evidence type="ECO:0000256" key="5">
    <source>
        <dbReference type="ARBA" id="ARBA00025791"/>
    </source>
</evidence>
<protein>
    <recommendedName>
        <fullName evidence="8">FAM234A/B beta-propeller domain-containing protein</fullName>
    </recommendedName>
</protein>
<dbReference type="PANTHER" id="PTHR21419">
    <property type="match status" value="1"/>
</dbReference>
<feature type="domain" description="FAM234A/B beta-propeller" evidence="8">
    <location>
        <begin position="214"/>
        <end position="313"/>
    </location>
</feature>
<organism evidence="9 10">
    <name type="scientific">Stegodyphus mimosarum</name>
    <name type="common">African social velvet spider</name>
    <dbReference type="NCBI Taxonomy" id="407821"/>
    <lineage>
        <taxon>Eukaryota</taxon>
        <taxon>Metazoa</taxon>
        <taxon>Ecdysozoa</taxon>
        <taxon>Arthropoda</taxon>
        <taxon>Chelicerata</taxon>
        <taxon>Arachnida</taxon>
        <taxon>Araneae</taxon>
        <taxon>Araneomorphae</taxon>
        <taxon>Entelegynae</taxon>
        <taxon>Eresoidea</taxon>
        <taxon>Eresidae</taxon>
        <taxon>Stegodyphus</taxon>
    </lineage>
</organism>
<keyword evidence="10" id="KW-1185">Reference proteome</keyword>
<feature type="transmembrane region" description="Helical" evidence="7">
    <location>
        <begin position="147"/>
        <end position="167"/>
    </location>
</feature>
<dbReference type="PANTHER" id="PTHR21419:SF30">
    <property type="entry name" value="IG-LIKE DOMAIN-CONTAINING PROTEIN"/>
    <property type="match status" value="1"/>
</dbReference>
<evidence type="ECO:0000256" key="2">
    <source>
        <dbReference type="ARBA" id="ARBA00022692"/>
    </source>
</evidence>
<gene>
    <name evidence="9" type="ORF">X975_04812</name>
</gene>
<proteinExistence type="inferred from homology"/>
<feature type="region of interest" description="Disordered" evidence="6">
    <location>
        <begin position="31"/>
        <end position="59"/>
    </location>
</feature>
<feature type="non-terminal residue" evidence="9">
    <location>
        <position position="610"/>
    </location>
</feature>
<evidence type="ECO:0000259" key="8">
    <source>
        <dbReference type="Pfam" id="PF23727"/>
    </source>
</evidence>
<dbReference type="EMBL" id="KK119156">
    <property type="protein sequence ID" value="KFM74901.1"/>
    <property type="molecule type" value="Genomic_DNA"/>
</dbReference>
<evidence type="ECO:0000256" key="3">
    <source>
        <dbReference type="ARBA" id="ARBA00022989"/>
    </source>
</evidence>
<dbReference type="Gene3D" id="2.130.10.10">
    <property type="entry name" value="YVTN repeat-like/Quinoprotein amine dehydrogenase"/>
    <property type="match status" value="1"/>
</dbReference>
<evidence type="ECO:0000256" key="7">
    <source>
        <dbReference type="SAM" id="Phobius"/>
    </source>
</evidence>
<dbReference type="OMA" id="NWDISIT"/>
<feature type="region of interest" description="Disordered" evidence="6">
    <location>
        <begin position="118"/>
        <end position="138"/>
    </location>
</feature>
<dbReference type="AlphaFoldDB" id="A0A087UC12"/>
<keyword evidence="3 7" id="KW-1133">Transmembrane helix</keyword>
<evidence type="ECO:0000313" key="9">
    <source>
        <dbReference type="EMBL" id="KFM74901.1"/>
    </source>
</evidence>
<keyword evidence="2 7" id="KW-0812">Transmembrane</keyword>
<dbReference type="Proteomes" id="UP000054359">
    <property type="component" value="Unassembled WGS sequence"/>
</dbReference>
<evidence type="ECO:0000256" key="1">
    <source>
        <dbReference type="ARBA" id="ARBA00004167"/>
    </source>
</evidence>
<accession>A0A087UC12</accession>
<dbReference type="OrthoDB" id="6417245at2759"/>
<name>A0A087UC12_STEMI</name>
<dbReference type="InterPro" id="IPR011047">
    <property type="entry name" value="Quinoprotein_ADH-like_sf"/>
</dbReference>
<dbReference type="GO" id="GO:0016020">
    <property type="term" value="C:membrane"/>
    <property type="evidence" value="ECO:0007669"/>
    <property type="project" value="UniProtKB-SubCell"/>
</dbReference>
<evidence type="ECO:0000256" key="6">
    <source>
        <dbReference type="SAM" id="MobiDB-lite"/>
    </source>
</evidence>
<dbReference type="Pfam" id="PF23727">
    <property type="entry name" value="Beta-prop_FAM234A_B"/>
    <property type="match status" value="1"/>
</dbReference>
<sequence length="610" mass="67802">MPKTSARSPSLTSQESYSAVIIADMVAEVPIHPESETNQRRSSAMKSKEETNFGYDGQMDTEYMPPATVKLDAMVTVNLKSDRTNGGGISKGVLLNAAQFASTDSKLKTNQKIENQIPLNLPTQASDAAKTSPTPSGFSDMSISRKIAFGFSFLPSILFVLCFAVLLPCENYTGPQPSVQEKWSITLNDTDVTSKLKVSNNILFTFAKDYESGVISIDKTSGKELWKTNINGSARYIQCGKLDTAEQETCIVMDGEGSLKLLNPSNGSILWRRDIQEEETPSLPLILPDRNKDNLEKVAVAVSKSKIKIIFGSERISPVNISGCDAIPVKLTAWSTADNTTDLLFVCQRKENEVLVRVPESEWRIYSPKPKLDTLTSRNSGALTSSLLLPTEEGLVLWTESEVTLLETNGTQRWQVPSEPHSSQNRFALFGKFDGKEKQVALFSSDFSTGFQVTTLNYENGSSVSTYSIPNAEVLDVALLSHKGKDMILVLMNKMTKDLKTEAFARINEVSSTIINYIVHEEINSQDENLTRFVLKEEIALIEVDKNCSHTIQEKELPYLNGTSYESRLTALLEEKNEKLSIFIQRKSECVSKKICTHLRSLTVDNWYMP</sequence>
<evidence type="ECO:0000313" key="10">
    <source>
        <dbReference type="Proteomes" id="UP000054359"/>
    </source>
</evidence>
<dbReference type="InterPro" id="IPR045232">
    <property type="entry name" value="FAM234"/>
</dbReference>
<dbReference type="SUPFAM" id="SSF50998">
    <property type="entry name" value="Quinoprotein alcohol dehydrogenase-like"/>
    <property type="match status" value="1"/>
</dbReference>
<reference evidence="9 10" key="1">
    <citation type="submission" date="2013-11" db="EMBL/GenBank/DDBJ databases">
        <title>Genome sequencing of Stegodyphus mimosarum.</title>
        <authorList>
            <person name="Bechsgaard J."/>
        </authorList>
    </citation>
    <scope>NUCLEOTIDE SEQUENCE [LARGE SCALE GENOMIC DNA]</scope>
</reference>
<dbReference type="InterPro" id="IPR015943">
    <property type="entry name" value="WD40/YVTN_repeat-like_dom_sf"/>
</dbReference>
<comment type="similarity">
    <text evidence="5">Belongs to the FAM234 family.</text>
</comment>
<evidence type="ECO:0000256" key="4">
    <source>
        <dbReference type="ARBA" id="ARBA00023136"/>
    </source>
</evidence>
<comment type="subcellular location">
    <subcellularLocation>
        <location evidence="1">Membrane</location>
        <topology evidence="1">Single-pass membrane protein</topology>
    </subcellularLocation>
</comment>